<dbReference type="OrthoDB" id="3247165at2759"/>
<accession>A0A0D0BNS7</accession>
<evidence type="ECO:0000256" key="1">
    <source>
        <dbReference type="SAM" id="MobiDB-lite"/>
    </source>
</evidence>
<gene>
    <name evidence="2" type="ORF">GYMLUDRAFT_110215</name>
</gene>
<organism evidence="2 3">
    <name type="scientific">Collybiopsis luxurians FD-317 M1</name>
    <dbReference type="NCBI Taxonomy" id="944289"/>
    <lineage>
        <taxon>Eukaryota</taxon>
        <taxon>Fungi</taxon>
        <taxon>Dikarya</taxon>
        <taxon>Basidiomycota</taxon>
        <taxon>Agaricomycotina</taxon>
        <taxon>Agaricomycetes</taxon>
        <taxon>Agaricomycetidae</taxon>
        <taxon>Agaricales</taxon>
        <taxon>Marasmiineae</taxon>
        <taxon>Omphalotaceae</taxon>
        <taxon>Collybiopsis</taxon>
        <taxon>Collybiopsis luxurians</taxon>
    </lineage>
</organism>
<name>A0A0D0BNS7_9AGAR</name>
<keyword evidence="3" id="KW-1185">Reference proteome</keyword>
<feature type="region of interest" description="Disordered" evidence="1">
    <location>
        <begin position="117"/>
        <end position="155"/>
    </location>
</feature>
<sequence length="155" mass="17059">VTGGASGSLRKEFCELELLDDIMRLRYKGALDASVQGTTRSLLIESFHKWKGQDYIPENIHTAIRWSDKDPYLDEAFSDLPWSIVDKSEFNKSKKKSNSQNVALLSSSTDNATALTGMKCKQPDSESCKSAVKTSKKQKISTSGLLTPPSSQPGK</sequence>
<feature type="non-terminal residue" evidence="2">
    <location>
        <position position="155"/>
    </location>
</feature>
<proteinExistence type="predicted"/>
<evidence type="ECO:0000313" key="2">
    <source>
        <dbReference type="EMBL" id="KIK51194.1"/>
    </source>
</evidence>
<evidence type="ECO:0000313" key="3">
    <source>
        <dbReference type="Proteomes" id="UP000053593"/>
    </source>
</evidence>
<dbReference type="EMBL" id="KN834870">
    <property type="protein sequence ID" value="KIK51194.1"/>
    <property type="molecule type" value="Genomic_DNA"/>
</dbReference>
<feature type="compositionally biased region" description="Polar residues" evidence="1">
    <location>
        <begin position="140"/>
        <end position="155"/>
    </location>
</feature>
<dbReference type="HOGENOM" id="CLU_1699688_0_0_1"/>
<dbReference type="AlphaFoldDB" id="A0A0D0BNS7"/>
<dbReference type="Proteomes" id="UP000053593">
    <property type="component" value="Unassembled WGS sequence"/>
</dbReference>
<reference evidence="2 3" key="1">
    <citation type="submission" date="2014-04" db="EMBL/GenBank/DDBJ databases">
        <title>Evolutionary Origins and Diversification of the Mycorrhizal Mutualists.</title>
        <authorList>
            <consortium name="DOE Joint Genome Institute"/>
            <consortium name="Mycorrhizal Genomics Consortium"/>
            <person name="Kohler A."/>
            <person name="Kuo A."/>
            <person name="Nagy L.G."/>
            <person name="Floudas D."/>
            <person name="Copeland A."/>
            <person name="Barry K.W."/>
            <person name="Cichocki N."/>
            <person name="Veneault-Fourrey C."/>
            <person name="LaButti K."/>
            <person name="Lindquist E.A."/>
            <person name="Lipzen A."/>
            <person name="Lundell T."/>
            <person name="Morin E."/>
            <person name="Murat C."/>
            <person name="Riley R."/>
            <person name="Ohm R."/>
            <person name="Sun H."/>
            <person name="Tunlid A."/>
            <person name="Henrissat B."/>
            <person name="Grigoriev I.V."/>
            <person name="Hibbett D.S."/>
            <person name="Martin F."/>
        </authorList>
    </citation>
    <scope>NUCLEOTIDE SEQUENCE [LARGE SCALE GENOMIC DNA]</scope>
    <source>
        <strain evidence="2 3">FD-317 M1</strain>
    </source>
</reference>
<feature type="non-terminal residue" evidence="2">
    <location>
        <position position="1"/>
    </location>
</feature>
<protein>
    <submittedName>
        <fullName evidence="2">Unplaced genomic scaffold GYMLUscaffold_122, whole genome shotgun sequence</fullName>
    </submittedName>
</protein>